<reference evidence="2" key="1">
    <citation type="journal article" date="2020" name="Microbiol. Resour. Announc.">
        <title>Complete Genome Sequence of Adlercreutzia sp. Strain 8CFCBH1, a Potent Producer of Equol, Isolated from Healthy Japanese Feces.</title>
        <authorList>
            <person name="Ogata Y."/>
            <person name="Sakamoto M."/>
            <person name="Ohkuma M."/>
            <person name="Hattori M."/>
            <person name="Suda W."/>
        </authorList>
    </citation>
    <scope>NUCLEOTIDE SEQUENCE [LARGE SCALE GENOMIC DNA]</scope>
    <source>
        <strain evidence="2">8CFCBH1</strain>
    </source>
</reference>
<dbReference type="EMBL" id="AP022829">
    <property type="protein sequence ID" value="BCA89465.1"/>
    <property type="molecule type" value="Genomic_DNA"/>
</dbReference>
<organism evidence="1 2">
    <name type="scientific">Adlercreutzia hattorii</name>
    <dbReference type="NCBI Taxonomy" id="2707299"/>
    <lineage>
        <taxon>Bacteria</taxon>
        <taxon>Bacillati</taxon>
        <taxon>Actinomycetota</taxon>
        <taxon>Coriobacteriia</taxon>
        <taxon>Eggerthellales</taxon>
        <taxon>Eggerthellaceae</taxon>
        <taxon>Adlercreutzia</taxon>
    </lineage>
</organism>
<gene>
    <name evidence="1" type="ORF">ADCFC_19620</name>
</gene>
<dbReference type="Proteomes" id="UP000501727">
    <property type="component" value="Chromosome"/>
</dbReference>
<proteinExistence type="predicted"/>
<dbReference type="AlphaFoldDB" id="A0A6F8SMY4"/>
<dbReference type="KEGG" id="ahat:ADCFC_20840"/>
<accession>A0A6F8SMY4</accession>
<evidence type="ECO:0000313" key="2">
    <source>
        <dbReference type="Proteomes" id="UP000501727"/>
    </source>
</evidence>
<name>A0A6F8SMY4_9ACTN</name>
<reference evidence="2" key="2">
    <citation type="submission" date="2020-03" db="EMBL/GenBank/DDBJ databases">
        <title>Complete Genome Sequence of Adlercreutzia sp. strain 8CFCBH1 Producing Equol, Isolated from Healthy Japanese Feces.</title>
        <authorList>
            <person name="Ogata Y."/>
            <person name="Sakamoto M."/>
            <person name="Ohkuma M."/>
            <person name="Hattori M."/>
            <person name="Suda W."/>
        </authorList>
    </citation>
    <scope>NUCLEOTIDE SEQUENCE [LARGE SCALE GENOMIC DNA]</scope>
    <source>
        <strain evidence="2">8CFCBH1</strain>
    </source>
</reference>
<evidence type="ECO:0000313" key="1">
    <source>
        <dbReference type="EMBL" id="BCA89465.1"/>
    </source>
</evidence>
<evidence type="ECO:0008006" key="3">
    <source>
        <dbReference type="Google" id="ProtNLM"/>
    </source>
</evidence>
<keyword evidence="2" id="KW-1185">Reference proteome</keyword>
<protein>
    <recommendedName>
        <fullName evidence="3">Molybdenum cofactor biosynthesis enzyme</fullName>
    </recommendedName>
</protein>
<sequence length="713" mass="73440">MARASMERQVNGAMKGKSIFRDEEGSTTAGMAVALLVTLSLLFSAAQVYRIHAAGAEVQEVADAAACAALNPVAEFMVAVRVADAAVLSLTLLGDIAYAAGVVALCVPPAAELGSQLVSAGQKVLKARDAFSRKACEGLEALQRALPFLAAANGAAVAAANGEGNGYAAVALLLPGKGSSIASGTSAVEESMEEAVEAGKGELAEAASRAEEAARAVEEARARGFARDCGDNPSYCMYERAGRLAGLSGADNPLFASVDSWSFSVPLERARAYYRERLLSERPASDSAEEQARSALRKRFYAYAISELREAFVHETADSFSASFPRFPRNTEQMRATRLYTEPVYPVTVDGELPVMHAWDGCPEAGLVDYYGSAEEWESGSFETCPACKFTASALGSVASASTSIDNGFEYHYDAVAQAAADYQKARADAEPLSRAAKGNAEGLLDEVLAALGDAGAFRIKADPPGAAGCIAFVVSTGTSEPTAFESAFAPSGTLGARAAVSAATLIRDESEEASVIGDLLDDLSGSGSALSGVGGLVLDGWAGALEAYSSGTEGLENGVAAVLSGIPLAGSTGLGEWAANGLREGLEAVGLEPADTAPIKPVLAATEAVARAGGGDWSARYLSLREQALARPEASSDALGLLAERVSDEAYQRLASLEITLAVVEIPLTGVSVPLTVTLPATLAEGATGLVDGAFAALRNIVGAPTYLERWE</sequence>